<evidence type="ECO:0008006" key="6">
    <source>
        <dbReference type="Google" id="ProtNLM"/>
    </source>
</evidence>
<feature type="domain" description="Trimeric autotransporter adhesin YadA-like head" evidence="2">
    <location>
        <begin position="435"/>
        <end position="457"/>
    </location>
</feature>
<dbReference type="EMBL" id="ADCY02000010">
    <property type="protein sequence ID" value="EJZ50259.1"/>
    <property type="molecule type" value="Genomic_DNA"/>
</dbReference>
<feature type="domain" description="Trimeric autotransporter adhesin YadA-like head" evidence="2">
    <location>
        <begin position="87"/>
        <end position="104"/>
    </location>
</feature>
<keyword evidence="1" id="KW-0472">Membrane</keyword>
<sequence length="895" mass="90096">MNKKYRTVYNKASKTWTLSLVNEEKQVSSRMNGKRFVFNAIASGLMIASGQAFAANGAVTTDDVSTRAAGTDNVCYFDSKTNAVICGSNASASSTGSVAIGTDAKAGGRTKPNTQTVDTADVNNIAIGQGAVASAQNPIEAIGSGNIAIGKNVKAVGNSSLAMGNSTGNYGGPQTYAAGADSYAIGNGARTGTTVNSASQVTGKQSTIEATPALGAIAFGSDSWVKDEGRYGIAIGDNAYVGLDNGVNKANNDDVNGGVAIGRRARVTKKYATAMGSYAQATGAQSIAIGGSSSETYAAKASGLSSIALGEVTRSEGLRSVAISKEANATATDSIAMGTKSKATGVNAVAVGSDALSTAESGIAIGKGANIQPTVLIQATNALNKAQKDYDNAVKAGGSSPNDEQKTAIATAKTALDTAKTNYTTAATAAAGLTKNSIAIGKGAQVEGMQSISIGTGNKVTGNNAGAYGDPSEVRGNNSYTFGNDNIVNTETSGAFILGNQNGMGTLGKYDANGKLILGSVTDTTNASNSVSLGNRNHITTEDTFVLGSGINTKGTGSSLTSIGSTVANSVYLGKDSSANDNKKADETKYQTSLDSNEAGKTTTGGMAIVDKATVNGISYSGFAGNTPIGVVTVGYSGGERRIQNVAAGEIAATSTDAINGSQLYLITEGLSKQISGNTTALGGNAAYNPETKVYTAPTYNLYTGTSTPNTTGSNTQPASTSHTVGDAITALNNYVNNGFNVKDNGGNTQGVVTPGESVQFINGTGTTSTVTTEDNGVTKIQYDVVKSGLTANPSNGTVTATDKGDVFATAGDIATAINNSGFIATASGNETGAKEQLIKAGEKVTLDAGKNLTVAQEGGKFSFATADDVNFNNVNTHTLSVGNSQTTPVVNMTT</sequence>
<feature type="domain" description="Trimeric autotransporter adhesin YadA-like head" evidence="2">
    <location>
        <begin position="269"/>
        <end position="293"/>
    </location>
</feature>
<keyword evidence="1" id="KW-0812">Transmembrane</keyword>
<dbReference type="InterPro" id="IPR008640">
    <property type="entry name" value="Adhesin_Head_dom"/>
</dbReference>
<evidence type="ECO:0000313" key="4">
    <source>
        <dbReference type="EMBL" id="EJZ50259.1"/>
    </source>
</evidence>
<comment type="caution">
    <text evidence="4">The sequence shown here is derived from an EMBL/GenBank/DDBJ whole genome shotgun (WGS) entry which is preliminary data.</text>
</comment>
<dbReference type="CDD" id="cd12820">
    <property type="entry name" value="LbR_YadA-like"/>
    <property type="match status" value="1"/>
</dbReference>
<accession>U6Q338</accession>
<dbReference type="InterPro" id="IPR037174">
    <property type="entry name" value="Trimeric_adhesin"/>
</dbReference>
<feature type="domain" description="Trimeric autotransporter adhesin YadA-like head" evidence="2">
    <location>
        <begin position="301"/>
        <end position="323"/>
    </location>
</feature>
<feature type="non-terminal residue" evidence="4">
    <location>
        <position position="895"/>
    </location>
</feature>
<evidence type="ECO:0000256" key="1">
    <source>
        <dbReference type="SAM" id="Phobius"/>
    </source>
</evidence>
<dbReference type="Pfam" id="PF05662">
    <property type="entry name" value="YadA_stalk"/>
    <property type="match status" value="1"/>
</dbReference>
<dbReference type="SUPFAM" id="SSF101967">
    <property type="entry name" value="Adhesin YadA, collagen-binding domain"/>
    <property type="match status" value="3"/>
</dbReference>
<dbReference type="InterPro" id="IPR011049">
    <property type="entry name" value="Serralysin-like_metalloprot_C"/>
</dbReference>
<evidence type="ECO:0000259" key="2">
    <source>
        <dbReference type="Pfam" id="PF05658"/>
    </source>
</evidence>
<keyword evidence="5" id="KW-1185">Reference proteome</keyword>
<dbReference type="Gene3D" id="2.150.10.10">
    <property type="entry name" value="Serralysin-like metalloprotease, C-terminal"/>
    <property type="match status" value="3"/>
</dbReference>
<keyword evidence="1" id="KW-1133">Transmembrane helix</keyword>
<dbReference type="Gene3D" id="1.20.5.170">
    <property type="match status" value="1"/>
</dbReference>
<reference evidence="4 5" key="2">
    <citation type="submission" date="2011-10" db="EMBL/GenBank/DDBJ databases">
        <title>The Genome Sequence of Simonsiella muelleri ATCC 29453.</title>
        <authorList>
            <consortium name="The Broad Institute Genome Sequencing Platform"/>
            <consortium name="The Broad Institute Genome Sequencing Center for Infectious Disease"/>
            <person name="Earl A."/>
            <person name="Ward D."/>
            <person name="Feldgarden M."/>
            <person name="Gevers D."/>
            <person name="Izard J."/>
            <person name="Baranova O.V."/>
            <person name="Blanton J.M."/>
            <person name="Tanner A.C."/>
            <person name="Dewhirst F."/>
            <person name="Young S.K."/>
            <person name="Zeng Q."/>
            <person name="Gargeya S."/>
            <person name="Fitzgerald M."/>
            <person name="Haas B."/>
            <person name="Abouelleil A."/>
            <person name="Alvarado L."/>
            <person name="Arachchi H.M."/>
            <person name="Berlin A."/>
            <person name="Brown A."/>
            <person name="Chapman S.B."/>
            <person name="Chen Z."/>
            <person name="Dunbar C."/>
            <person name="Freedman E."/>
            <person name="Gearin G."/>
            <person name="Goldberg J."/>
            <person name="Griggs A."/>
            <person name="Gujja S."/>
            <person name="Heiman D."/>
            <person name="Howarth C."/>
            <person name="Larson L."/>
            <person name="Lui A."/>
            <person name="MacDonald P.J.P."/>
            <person name="Montmayeur A."/>
            <person name="Murphy C."/>
            <person name="Neiman D."/>
            <person name="Pearson M."/>
            <person name="Priest M."/>
            <person name="Roberts A."/>
            <person name="Saif S."/>
            <person name="Shea T."/>
            <person name="Shenoy N."/>
            <person name="Sisk P."/>
            <person name="Stolte C."/>
            <person name="Sykes S."/>
            <person name="Wortman J."/>
            <person name="Nusbaum C."/>
            <person name="Birren B."/>
        </authorList>
    </citation>
    <scope>NUCLEOTIDE SEQUENCE [LARGE SCALE GENOMIC DNA]</scope>
    <source>
        <strain evidence="4 5">ATCC 29453</strain>
    </source>
</reference>
<dbReference type="HOGENOM" id="CLU_303013_0_0_4"/>
<feature type="domain" description="Trimeric autotransporter adhesin YadA-like stalk" evidence="3">
    <location>
        <begin position="642"/>
        <end position="685"/>
    </location>
</feature>
<dbReference type="STRING" id="641147.HMPREF9021_02510"/>
<feature type="domain" description="Trimeric autotransporter adhesin YadA-like head" evidence="2">
    <location>
        <begin position="329"/>
        <end position="355"/>
    </location>
</feature>
<dbReference type="InterPro" id="IPR008635">
    <property type="entry name" value="Coiled_stalk_dom"/>
</dbReference>
<dbReference type="GO" id="GO:0019867">
    <property type="term" value="C:outer membrane"/>
    <property type="evidence" value="ECO:0007669"/>
    <property type="project" value="InterPro"/>
</dbReference>
<reference evidence="4 5" key="1">
    <citation type="submission" date="2010-03" db="EMBL/GenBank/DDBJ databases">
        <authorList>
            <consortium name="The Broad Institute Genome Sequencing Platform"/>
            <person name="Ward D."/>
            <person name="Earl A."/>
            <person name="Feldgarden M."/>
            <person name="Gevers D."/>
            <person name="Young S."/>
            <person name="Zeng Q."/>
            <person name="Koehrsen M."/>
            <person name="Alvarado L."/>
            <person name="Berlin A.M."/>
            <person name="Borenstein D."/>
            <person name="Chapman S.B."/>
            <person name="Chen Z."/>
            <person name="Engels R."/>
            <person name="Freedman E."/>
            <person name="Gellesch M."/>
            <person name="Goldberg J."/>
            <person name="Griggs A."/>
            <person name="Gujja S."/>
            <person name="Heilman E.R."/>
            <person name="Heiman D.I."/>
            <person name="Hepburn T.A."/>
            <person name="Howarth C."/>
            <person name="Jen D."/>
            <person name="Larson L."/>
            <person name="Mehta T."/>
            <person name="Park D."/>
            <person name="Pearson M."/>
            <person name="Richards J."/>
            <person name="Roberts A."/>
            <person name="Saif S."/>
            <person name="Shea T.D."/>
            <person name="Shenoy N."/>
            <person name="Sisk P."/>
            <person name="Stolte C."/>
            <person name="Sykes S.N."/>
            <person name="Walk T."/>
            <person name="White J."/>
            <person name="Yandava C."/>
            <person name="Izard J."/>
            <person name="Baranova O.V."/>
            <person name="Blanton J.M."/>
            <person name="Tanner A.C."/>
            <person name="Dewhirst F."/>
            <person name="Haas B."/>
            <person name="Nusbaum C."/>
            <person name="Birren B."/>
        </authorList>
    </citation>
    <scope>NUCLEOTIDE SEQUENCE [LARGE SCALE GENOMIC DNA]</scope>
    <source>
        <strain evidence="4 5">ATCC 29453</strain>
    </source>
</reference>
<name>U6Q338_9NEIS</name>
<dbReference type="Pfam" id="PF05658">
    <property type="entry name" value="YadA_head"/>
    <property type="match status" value="5"/>
</dbReference>
<evidence type="ECO:0000313" key="5">
    <source>
        <dbReference type="Proteomes" id="UP000017813"/>
    </source>
</evidence>
<dbReference type="eggNOG" id="COG5295">
    <property type="taxonomic scope" value="Bacteria"/>
</dbReference>
<dbReference type="Proteomes" id="UP000017813">
    <property type="component" value="Unassembled WGS sequence"/>
</dbReference>
<protein>
    <recommendedName>
        <fullName evidence="6">Trimeric autotransporter adhesin YadA-like head domain-containing protein</fullName>
    </recommendedName>
</protein>
<organism evidence="4 5">
    <name type="scientific">Simonsiella muelleri ATCC 29453</name>
    <dbReference type="NCBI Taxonomy" id="641147"/>
    <lineage>
        <taxon>Bacteria</taxon>
        <taxon>Pseudomonadati</taxon>
        <taxon>Pseudomonadota</taxon>
        <taxon>Betaproteobacteria</taxon>
        <taxon>Neisseriales</taxon>
        <taxon>Neisseriaceae</taxon>
        <taxon>Simonsiella</taxon>
    </lineage>
</organism>
<feature type="transmembrane region" description="Helical" evidence="1">
    <location>
        <begin position="36"/>
        <end position="54"/>
    </location>
</feature>
<evidence type="ECO:0000259" key="3">
    <source>
        <dbReference type="Pfam" id="PF05662"/>
    </source>
</evidence>
<gene>
    <name evidence="4" type="ORF">HMPREF9021_02510</name>
</gene>
<dbReference type="AlphaFoldDB" id="U6Q338"/>
<proteinExistence type="predicted"/>
<dbReference type="Gene3D" id="3.90.1780.10">
    <property type="entry name" value="Trimeric adhesin"/>
    <property type="match status" value="2"/>
</dbReference>